<sequence length="273" mass="28771">MEAGGQVVRLSALVCVRGGESGLADCLRGLSFCDEVVLVVDRGADGVRDLARRAGAKVVDGIFPLPSQARAAGAEVCTGDWILEVEPDERVDRALAWEIRAALQMRPGGDWFDIPIDNYVGTTLVRQGWTGTLSARRAARLFRRGVKTWGPGRLGRASLSGAPAGALTGALRRSLGRDTGELVERANRQAELWAEDAADAGRRRGLAAALLAGTGGLLDSYVARGGWREGRLGVLVALLTGLHPVLAQLRAAEILTAEAQQAPAPTAPLRRAG</sequence>
<name>B4RF76_PHEZH</name>
<keyword evidence="2" id="KW-1185">Reference proteome</keyword>
<protein>
    <submittedName>
        <fullName evidence="1">Glycosyltransferase involved in cell wall biogenesis</fullName>
    </submittedName>
</protein>
<dbReference type="KEGG" id="pzu:PHZ_c2236"/>
<keyword evidence="1" id="KW-0808">Transferase</keyword>
<reference evidence="1 2" key="1">
    <citation type="journal article" date="2008" name="BMC Genomics">
        <title>Complete genome of Phenylobacterium zucineum - a novel facultative intracellular bacterium isolated from human erythroleukemia cell line K562.</title>
        <authorList>
            <person name="Luo Y."/>
            <person name="Xu X."/>
            <person name="Ding Z."/>
            <person name="Liu Z."/>
            <person name="Zhang B."/>
            <person name="Yan Z."/>
            <person name="Sun J."/>
            <person name="Hu S."/>
            <person name="Hu X."/>
        </authorList>
    </citation>
    <scope>NUCLEOTIDE SEQUENCE [LARGE SCALE GENOMIC DNA]</scope>
    <source>
        <strain evidence="1 2">HLK1</strain>
    </source>
</reference>
<organism evidence="1 2">
    <name type="scientific">Phenylobacterium zucineum (strain HLK1)</name>
    <dbReference type="NCBI Taxonomy" id="450851"/>
    <lineage>
        <taxon>Bacteria</taxon>
        <taxon>Pseudomonadati</taxon>
        <taxon>Pseudomonadota</taxon>
        <taxon>Alphaproteobacteria</taxon>
        <taxon>Caulobacterales</taxon>
        <taxon>Caulobacteraceae</taxon>
        <taxon>Phenylobacterium</taxon>
    </lineage>
</organism>
<evidence type="ECO:0000313" key="1">
    <source>
        <dbReference type="EMBL" id="ACG78646.1"/>
    </source>
</evidence>
<dbReference type="SUPFAM" id="SSF53448">
    <property type="entry name" value="Nucleotide-diphospho-sugar transferases"/>
    <property type="match status" value="1"/>
</dbReference>
<dbReference type="AlphaFoldDB" id="B4RF76"/>
<evidence type="ECO:0000313" key="2">
    <source>
        <dbReference type="Proteomes" id="UP000001868"/>
    </source>
</evidence>
<gene>
    <name evidence="1" type="ordered locus">PHZ_c2236</name>
</gene>
<dbReference type="EMBL" id="CP000747">
    <property type="protein sequence ID" value="ACG78646.1"/>
    <property type="molecule type" value="Genomic_DNA"/>
</dbReference>
<dbReference type="Proteomes" id="UP000001868">
    <property type="component" value="Chromosome"/>
</dbReference>
<dbReference type="HOGENOM" id="CLU_065962_1_0_5"/>
<dbReference type="Gene3D" id="3.90.550.10">
    <property type="entry name" value="Spore Coat Polysaccharide Biosynthesis Protein SpsA, Chain A"/>
    <property type="match status" value="1"/>
</dbReference>
<proteinExistence type="predicted"/>
<accession>B4RF76</accession>
<dbReference type="eggNOG" id="COG0463">
    <property type="taxonomic scope" value="Bacteria"/>
</dbReference>
<dbReference type="GO" id="GO:0016740">
    <property type="term" value="F:transferase activity"/>
    <property type="evidence" value="ECO:0007669"/>
    <property type="project" value="UniProtKB-KW"/>
</dbReference>
<dbReference type="InterPro" id="IPR029044">
    <property type="entry name" value="Nucleotide-diphossugar_trans"/>
</dbReference>
<dbReference type="STRING" id="450851.PHZ_c2236"/>